<proteinExistence type="predicted"/>
<gene>
    <name evidence="2" type="ORF">R1flu_000552</name>
</gene>
<evidence type="ECO:0000313" key="2">
    <source>
        <dbReference type="EMBL" id="KAL2620347.1"/>
    </source>
</evidence>
<organism evidence="2 3">
    <name type="scientific">Riccia fluitans</name>
    <dbReference type="NCBI Taxonomy" id="41844"/>
    <lineage>
        <taxon>Eukaryota</taxon>
        <taxon>Viridiplantae</taxon>
        <taxon>Streptophyta</taxon>
        <taxon>Embryophyta</taxon>
        <taxon>Marchantiophyta</taxon>
        <taxon>Marchantiopsida</taxon>
        <taxon>Marchantiidae</taxon>
        <taxon>Marchantiales</taxon>
        <taxon>Ricciaceae</taxon>
        <taxon>Riccia</taxon>
    </lineage>
</organism>
<feature type="region of interest" description="Disordered" evidence="1">
    <location>
        <begin position="15"/>
        <end position="36"/>
    </location>
</feature>
<sequence length="70" mass="7662">MINWMSDTKAYELATSTKGNHRANHTDKNVDQTTGPGRIADLAVSTRAVQHDKILDATANGQVANKKRAR</sequence>
<evidence type="ECO:0000313" key="3">
    <source>
        <dbReference type="Proteomes" id="UP001605036"/>
    </source>
</evidence>
<dbReference type="EMBL" id="JBHFFA010000006">
    <property type="protein sequence ID" value="KAL2620347.1"/>
    <property type="molecule type" value="Genomic_DNA"/>
</dbReference>
<dbReference type="AlphaFoldDB" id="A0ABD1Y3Q6"/>
<keyword evidence="3" id="KW-1185">Reference proteome</keyword>
<evidence type="ECO:0000256" key="1">
    <source>
        <dbReference type="SAM" id="MobiDB-lite"/>
    </source>
</evidence>
<protein>
    <submittedName>
        <fullName evidence="2">Uncharacterized protein</fullName>
    </submittedName>
</protein>
<reference evidence="2 3" key="1">
    <citation type="submission" date="2024-09" db="EMBL/GenBank/DDBJ databases">
        <title>Chromosome-scale assembly of Riccia fluitans.</title>
        <authorList>
            <person name="Paukszto L."/>
            <person name="Sawicki J."/>
            <person name="Karawczyk K."/>
            <person name="Piernik-Szablinska J."/>
            <person name="Szczecinska M."/>
            <person name="Mazdziarz M."/>
        </authorList>
    </citation>
    <scope>NUCLEOTIDE SEQUENCE [LARGE SCALE GENOMIC DNA]</scope>
    <source>
        <strain evidence="2">Rf_01</strain>
        <tissue evidence="2">Aerial parts of the thallus</tissue>
    </source>
</reference>
<dbReference type="Proteomes" id="UP001605036">
    <property type="component" value="Unassembled WGS sequence"/>
</dbReference>
<comment type="caution">
    <text evidence="2">The sequence shown here is derived from an EMBL/GenBank/DDBJ whole genome shotgun (WGS) entry which is preliminary data.</text>
</comment>
<accession>A0ABD1Y3Q6</accession>
<name>A0ABD1Y3Q6_9MARC</name>